<dbReference type="Proteomes" id="UP000008647">
    <property type="component" value="Segment"/>
</dbReference>
<proteinExistence type="predicted"/>
<reference evidence="1 2" key="1">
    <citation type="journal article" date="2011" name="Arch. Virol.">
        <title>Complete genomic sequence of virulent Cronobacter sakazakii phage ESSI-2 isolated from swine feces.</title>
        <authorList>
            <person name="Lee Y.D."/>
            <person name="Chang H.I."/>
            <person name="Park J.H."/>
        </authorList>
    </citation>
    <scope>NUCLEOTIDE SEQUENCE [LARGE SCALE GENOMIC DNA]</scope>
</reference>
<evidence type="ECO:0000313" key="1">
    <source>
        <dbReference type="EMBL" id="ADX32402.1"/>
    </source>
</evidence>
<organism evidence="1 2">
    <name type="scientific">Cronobacter phage ESSI-2</name>
    <dbReference type="NCBI Taxonomy" id="947842"/>
    <lineage>
        <taxon>Viruses</taxon>
        <taxon>Duplodnaviria</taxon>
        <taxon>Heunggongvirae</taxon>
        <taxon>Uroviricota</taxon>
        <taxon>Caudoviricetes</taxon>
        <taxon>Peduoviridae</taxon>
        <taxon>Seongnamvirus</taxon>
        <taxon>Seongnamvirus ESSI2</taxon>
    </lineage>
</organism>
<dbReference type="GeneID" id="54982521"/>
<sequence length="107" mass="12053">MWISCPARWSAWVPLRCIQGARKAAASCVASVWTATIISWSKPIPALRLSGIYCPSGQMPVKRKTSFSTSFRPSLTRRLRWICCASVLTVKASKKQPIRRKTRTARM</sequence>
<dbReference type="EMBL" id="HQ110083">
    <property type="protein sequence ID" value="ADX32402.1"/>
    <property type="molecule type" value="Genomic_DNA"/>
</dbReference>
<name>F1BUM3_9CAUD</name>
<protein>
    <submittedName>
        <fullName evidence="1">Uncharacterized protein</fullName>
    </submittedName>
</protein>
<accession>F1BUM3</accession>
<evidence type="ECO:0000313" key="2">
    <source>
        <dbReference type="Proteomes" id="UP000008647"/>
    </source>
</evidence>
<dbReference type="KEGG" id="vg:54982521"/>
<dbReference type="RefSeq" id="YP_009792319.1">
    <property type="nucleotide sequence ID" value="NC_047854.1"/>
</dbReference>
<keyword evidence="2" id="KW-1185">Reference proteome</keyword>